<keyword evidence="3" id="KW-1185">Reference proteome</keyword>
<dbReference type="EMBL" id="VSRR010008370">
    <property type="protein sequence ID" value="MPC48604.1"/>
    <property type="molecule type" value="Genomic_DNA"/>
</dbReference>
<sequence>MPDPTLTTLSTTPLPPKTSWPAVLLLAFIGGVVAVRVSGEVVVLQDLRASLWINVERYRDVGELQDPHWLLQGYVAGRREHRASRGVTAGGGDECSGVMSRVRCPEPLFRRHSRSLLSMPTSRKIPGLQECIESSLFN</sequence>
<proteinExistence type="predicted"/>
<keyword evidence="1" id="KW-0472">Membrane</keyword>
<evidence type="ECO:0000313" key="2">
    <source>
        <dbReference type="EMBL" id="MPC48604.1"/>
    </source>
</evidence>
<protein>
    <submittedName>
        <fullName evidence="2">Uncharacterized protein</fullName>
    </submittedName>
</protein>
<comment type="caution">
    <text evidence="2">The sequence shown here is derived from an EMBL/GenBank/DDBJ whole genome shotgun (WGS) entry which is preliminary data.</text>
</comment>
<accession>A0A5B7FWC8</accession>
<evidence type="ECO:0000256" key="1">
    <source>
        <dbReference type="SAM" id="Phobius"/>
    </source>
</evidence>
<feature type="transmembrane region" description="Helical" evidence="1">
    <location>
        <begin position="20"/>
        <end position="38"/>
    </location>
</feature>
<keyword evidence="1" id="KW-1133">Transmembrane helix</keyword>
<name>A0A5B7FWC8_PORTR</name>
<gene>
    <name evidence="2" type="ORF">E2C01_042383</name>
</gene>
<organism evidence="2 3">
    <name type="scientific">Portunus trituberculatus</name>
    <name type="common">Swimming crab</name>
    <name type="synonym">Neptunus trituberculatus</name>
    <dbReference type="NCBI Taxonomy" id="210409"/>
    <lineage>
        <taxon>Eukaryota</taxon>
        <taxon>Metazoa</taxon>
        <taxon>Ecdysozoa</taxon>
        <taxon>Arthropoda</taxon>
        <taxon>Crustacea</taxon>
        <taxon>Multicrustacea</taxon>
        <taxon>Malacostraca</taxon>
        <taxon>Eumalacostraca</taxon>
        <taxon>Eucarida</taxon>
        <taxon>Decapoda</taxon>
        <taxon>Pleocyemata</taxon>
        <taxon>Brachyura</taxon>
        <taxon>Eubrachyura</taxon>
        <taxon>Portunoidea</taxon>
        <taxon>Portunidae</taxon>
        <taxon>Portuninae</taxon>
        <taxon>Portunus</taxon>
    </lineage>
</organism>
<dbReference type="AlphaFoldDB" id="A0A5B7FWC8"/>
<keyword evidence="1" id="KW-0812">Transmembrane</keyword>
<evidence type="ECO:0000313" key="3">
    <source>
        <dbReference type="Proteomes" id="UP000324222"/>
    </source>
</evidence>
<dbReference type="Proteomes" id="UP000324222">
    <property type="component" value="Unassembled WGS sequence"/>
</dbReference>
<reference evidence="2 3" key="1">
    <citation type="submission" date="2019-05" db="EMBL/GenBank/DDBJ databases">
        <title>Another draft genome of Portunus trituberculatus and its Hox gene families provides insights of decapod evolution.</title>
        <authorList>
            <person name="Jeong J.-H."/>
            <person name="Song I."/>
            <person name="Kim S."/>
            <person name="Choi T."/>
            <person name="Kim D."/>
            <person name="Ryu S."/>
            <person name="Kim W."/>
        </authorList>
    </citation>
    <scope>NUCLEOTIDE SEQUENCE [LARGE SCALE GENOMIC DNA]</scope>
    <source>
        <tissue evidence="2">Muscle</tissue>
    </source>
</reference>